<dbReference type="PANTHER" id="PTHR13112">
    <property type="entry name" value="UPF3 REGULATOR OF NONSENSE TRANSCRIPTS-LIKE PROTEIN"/>
    <property type="match status" value="1"/>
</dbReference>
<dbReference type="KEGG" id="apln:108736006"/>
<evidence type="ECO:0000256" key="2">
    <source>
        <dbReference type="ARBA" id="ARBA00005991"/>
    </source>
</evidence>
<feature type="coiled-coil region" evidence="5">
    <location>
        <begin position="176"/>
        <end position="215"/>
    </location>
</feature>
<keyword evidence="5" id="KW-0175">Coiled coil</keyword>
<dbReference type="Gene3D" id="3.30.70.330">
    <property type="match status" value="1"/>
</dbReference>
<dbReference type="OrthoDB" id="18087at2759"/>
<reference evidence="9" key="1">
    <citation type="submission" date="2025-08" db="UniProtKB">
        <authorList>
            <consortium name="RefSeq"/>
        </authorList>
    </citation>
    <scope>IDENTIFICATION</scope>
    <source>
        <tissue evidence="9">Entire body</tissue>
    </source>
</reference>
<sequence length="474" mass="56677">MSDNITFGNSLQKNFNKMKEKKVRPLTKVVIRRLPPDIDKGTFMEQISPVPNFDYFYLIKADSLLGEFAFSRAYINFINVEDIFIFKEKFDSYVFIDQKGHEYAAVVEFAAFQKIPKKRRARPDPKCATIESDPYYKEFLLSLSEQPKPEEKPEYSYQFSSENKEDLMTTPLLEYVKQKKVDKQRIREERRDERRKREIERKKFKEDEKKKYLEEKYKPGAKSYSSRGSKSFVYGHKTNEPEIVEEEETHLRKGESNTDDPKLFYKNNRRNFNHDKVKPNGHYESKDFKYRKEDYKDYSRERNFGNVKKMSKYETKQNVDSEKNYPKKVKKYSAIKEERRNEIKKHVQKKSELKHDDIKNTNEEIEQEIFENLESQESTSVETTESPTDKNEIKLTHNKNNQVSKDPLQHWELKEKELKTTNKENDPRTQRRIRNKDRPSMAIYQPGMLSKRKQEGSVTETTNQNIENKPSDKV</sequence>
<dbReference type="FunFam" id="3.30.70.330:FF:000717">
    <property type="entry name" value="regulator of nonsense transcripts 3B"/>
    <property type="match status" value="1"/>
</dbReference>
<dbReference type="AlphaFoldDB" id="A0A1W4WUN6"/>
<comment type="subcellular location">
    <subcellularLocation>
        <location evidence="1">Nucleus</location>
    </subcellularLocation>
</comment>
<dbReference type="RefSeq" id="XP_018323755.1">
    <property type="nucleotide sequence ID" value="XM_018468253.1"/>
</dbReference>
<dbReference type="InterPro" id="IPR035979">
    <property type="entry name" value="RBD_domain_sf"/>
</dbReference>
<dbReference type="InterPro" id="IPR005120">
    <property type="entry name" value="UPF3_dom"/>
</dbReference>
<feature type="compositionally biased region" description="Basic and acidic residues" evidence="6">
    <location>
        <begin position="314"/>
        <end position="325"/>
    </location>
</feature>
<proteinExistence type="inferred from homology"/>
<comment type="similarity">
    <text evidence="2">Belongs to the RENT3 family.</text>
</comment>
<accession>A0A1W4WUN6</accession>
<feature type="compositionally biased region" description="Basic and acidic residues" evidence="6">
    <location>
        <begin position="334"/>
        <end position="362"/>
    </location>
</feature>
<dbReference type="GO" id="GO:0005737">
    <property type="term" value="C:cytoplasm"/>
    <property type="evidence" value="ECO:0007669"/>
    <property type="project" value="TreeGrafter"/>
</dbReference>
<feature type="domain" description="UPF3" evidence="7">
    <location>
        <begin position="27"/>
        <end position="180"/>
    </location>
</feature>
<gene>
    <name evidence="9" type="primary">LOC108736006</name>
</gene>
<dbReference type="Proteomes" id="UP000192223">
    <property type="component" value="Unplaced"/>
</dbReference>
<feature type="compositionally biased region" description="Basic and acidic residues" evidence="6">
    <location>
        <begin position="272"/>
        <end position="285"/>
    </location>
</feature>
<keyword evidence="4" id="KW-0539">Nucleus</keyword>
<dbReference type="Pfam" id="PF03467">
    <property type="entry name" value="Smg4_UPF3"/>
    <property type="match status" value="1"/>
</dbReference>
<keyword evidence="3" id="KW-0866">Nonsense-mediated mRNA decay</keyword>
<protein>
    <submittedName>
        <fullName evidence="9">Regulator of nonsense transcripts 3A-like</fullName>
    </submittedName>
</protein>
<dbReference type="PANTHER" id="PTHR13112:SF0">
    <property type="entry name" value="FI21285P1"/>
    <property type="match status" value="1"/>
</dbReference>
<dbReference type="InterPro" id="IPR012677">
    <property type="entry name" value="Nucleotide-bd_a/b_plait_sf"/>
</dbReference>
<dbReference type="InParanoid" id="A0A1W4WUN6"/>
<feature type="region of interest" description="Disordered" evidence="6">
    <location>
        <begin position="314"/>
        <end position="474"/>
    </location>
</feature>
<evidence type="ECO:0000256" key="3">
    <source>
        <dbReference type="ARBA" id="ARBA00023161"/>
    </source>
</evidence>
<evidence type="ECO:0000313" key="8">
    <source>
        <dbReference type="Proteomes" id="UP000192223"/>
    </source>
</evidence>
<dbReference type="GO" id="GO:0045727">
    <property type="term" value="P:positive regulation of translation"/>
    <property type="evidence" value="ECO:0007669"/>
    <property type="project" value="TreeGrafter"/>
</dbReference>
<dbReference type="GO" id="GO:0005730">
    <property type="term" value="C:nucleolus"/>
    <property type="evidence" value="ECO:0007669"/>
    <property type="project" value="TreeGrafter"/>
</dbReference>
<dbReference type="GO" id="GO:0003729">
    <property type="term" value="F:mRNA binding"/>
    <property type="evidence" value="ECO:0007669"/>
    <property type="project" value="TreeGrafter"/>
</dbReference>
<dbReference type="InterPro" id="IPR039722">
    <property type="entry name" value="Upf3"/>
</dbReference>
<feature type="region of interest" description="Disordered" evidence="6">
    <location>
        <begin position="219"/>
        <end position="285"/>
    </location>
</feature>
<feature type="compositionally biased region" description="Low complexity" evidence="6">
    <location>
        <begin position="372"/>
        <end position="386"/>
    </location>
</feature>
<evidence type="ECO:0000256" key="1">
    <source>
        <dbReference type="ARBA" id="ARBA00004123"/>
    </source>
</evidence>
<feature type="compositionally biased region" description="Polar residues" evidence="6">
    <location>
        <begin position="456"/>
        <end position="468"/>
    </location>
</feature>
<evidence type="ECO:0000313" key="9">
    <source>
        <dbReference type="RefSeq" id="XP_018323755.1"/>
    </source>
</evidence>
<feature type="compositionally biased region" description="Basic and acidic residues" evidence="6">
    <location>
        <begin position="249"/>
        <end position="263"/>
    </location>
</feature>
<evidence type="ECO:0000259" key="7">
    <source>
        <dbReference type="Pfam" id="PF03467"/>
    </source>
</evidence>
<evidence type="ECO:0000256" key="5">
    <source>
        <dbReference type="SAM" id="Coils"/>
    </source>
</evidence>
<dbReference type="SUPFAM" id="SSF54928">
    <property type="entry name" value="RNA-binding domain, RBD"/>
    <property type="match status" value="1"/>
</dbReference>
<feature type="compositionally biased region" description="Basic and acidic residues" evidence="6">
    <location>
        <begin position="407"/>
        <end position="429"/>
    </location>
</feature>
<dbReference type="GO" id="GO:0000184">
    <property type="term" value="P:nuclear-transcribed mRNA catabolic process, nonsense-mediated decay"/>
    <property type="evidence" value="ECO:0007669"/>
    <property type="project" value="UniProtKB-KW"/>
</dbReference>
<dbReference type="STRING" id="224129.A0A1W4WUN6"/>
<keyword evidence="8" id="KW-1185">Reference proteome</keyword>
<name>A0A1W4WUN6_AGRPL</name>
<evidence type="ECO:0000256" key="6">
    <source>
        <dbReference type="SAM" id="MobiDB-lite"/>
    </source>
</evidence>
<dbReference type="GeneID" id="108736006"/>
<organism evidence="8 9">
    <name type="scientific">Agrilus planipennis</name>
    <name type="common">Emerald ash borer</name>
    <name type="synonym">Agrilus marcopoli</name>
    <dbReference type="NCBI Taxonomy" id="224129"/>
    <lineage>
        <taxon>Eukaryota</taxon>
        <taxon>Metazoa</taxon>
        <taxon>Ecdysozoa</taxon>
        <taxon>Arthropoda</taxon>
        <taxon>Hexapoda</taxon>
        <taxon>Insecta</taxon>
        <taxon>Pterygota</taxon>
        <taxon>Neoptera</taxon>
        <taxon>Endopterygota</taxon>
        <taxon>Coleoptera</taxon>
        <taxon>Polyphaga</taxon>
        <taxon>Elateriformia</taxon>
        <taxon>Buprestoidea</taxon>
        <taxon>Buprestidae</taxon>
        <taxon>Agrilinae</taxon>
        <taxon>Agrilus</taxon>
    </lineage>
</organism>
<evidence type="ECO:0000256" key="4">
    <source>
        <dbReference type="ARBA" id="ARBA00023242"/>
    </source>
</evidence>